<dbReference type="InterPro" id="IPR020233">
    <property type="entry name" value="Slm4"/>
</dbReference>
<keyword evidence="2" id="KW-1185">Reference proteome</keyword>
<dbReference type="EMBL" id="JAWIZZ010000006">
    <property type="protein sequence ID" value="KAK5782300.1"/>
    <property type="molecule type" value="Genomic_DNA"/>
</dbReference>
<dbReference type="GO" id="GO:0007165">
    <property type="term" value="P:signal transduction"/>
    <property type="evidence" value="ECO:0007669"/>
    <property type="project" value="InterPro"/>
</dbReference>
<reference evidence="2" key="1">
    <citation type="submission" date="2023-07" db="EMBL/GenBank/DDBJ databases">
        <title>A draft genome of Kazachstania heterogenica Y-27499.</title>
        <authorList>
            <person name="Donic C."/>
            <person name="Kralova J.S."/>
            <person name="Fidel L."/>
            <person name="Ben-Dor S."/>
            <person name="Jung S."/>
        </authorList>
    </citation>
    <scope>NUCLEOTIDE SEQUENCE [LARGE SCALE GENOMIC DNA]</scope>
    <source>
        <strain evidence="2">Y27499</strain>
    </source>
</reference>
<name>A0AAN7WKJ3_9SACH</name>
<dbReference type="Gene3D" id="3.30.450.30">
    <property type="entry name" value="Dynein light chain 2a, cytoplasmic"/>
    <property type="match status" value="1"/>
</dbReference>
<accession>A0AAN7WKJ3</accession>
<comment type="caution">
    <text evidence="1">The sequence shown here is derived from an EMBL/GenBank/DDBJ whole genome shotgun (WGS) entry which is preliminary data.</text>
</comment>
<gene>
    <name evidence="1" type="ORF">RI543_000232</name>
</gene>
<dbReference type="Proteomes" id="UP001306508">
    <property type="component" value="Unassembled WGS sequence"/>
</dbReference>
<organism evidence="1 2">
    <name type="scientific">Arxiozyma heterogenica</name>
    <dbReference type="NCBI Taxonomy" id="278026"/>
    <lineage>
        <taxon>Eukaryota</taxon>
        <taxon>Fungi</taxon>
        <taxon>Dikarya</taxon>
        <taxon>Ascomycota</taxon>
        <taxon>Saccharomycotina</taxon>
        <taxon>Saccharomycetes</taxon>
        <taxon>Saccharomycetales</taxon>
        <taxon>Saccharomycetaceae</taxon>
        <taxon>Arxiozyma</taxon>
    </lineage>
</organism>
<protein>
    <submittedName>
        <fullName evidence="1">Uncharacterized protein</fullName>
    </submittedName>
</protein>
<evidence type="ECO:0000313" key="1">
    <source>
        <dbReference type="EMBL" id="KAK5782300.1"/>
    </source>
</evidence>
<dbReference type="Pfam" id="PF16818">
    <property type="entry name" value="SLM4"/>
    <property type="match status" value="1"/>
</dbReference>
<proteinExistence type="predicted"/>
<sequence>MITKESGHYVATGGPVSIEDPISFKTSSLQSVVLISSLNGAIISYANSDESNTSISNLKMVCLLCKDRWSEDESDPEEQSTKCCYHYQWQMNNGRTYKTRIYTYEIEDMHVVMAHIPESDLIVLFTANKDDFPYGLMVLKMKQSLQSISNLYGYKLS</sequence>
<dbReference type="GO" id="GO:0071986">
    <property type="term" value="C:Ragulator complex"/>
    <property type="evidence" value="ECO:0007669"/>
    <property type="project" value="InterPro"/>
</dbReference>
<dbReference type="AlphaFoldDB" id="A0AAN7WKJ3"/>
<evidence type="ECO:0000313" key="2">
    <source>
        <dbReference type="Proteomes" id="UP001306508"/>
    </source>
</evidence>